<accession>A0ABQ9U3C0</accession>
<reference evidence="2 3" key="1">
    <citation type="submission" date="2023-05" db="EMBL/GenBank/DDBJ databases">
        <title>B98-5 Cell Line De Novo Hybrid Assembly: An Optical Mapping Approach.</title>
        <authorList>
            <person name="Kananen K."/>
            <person name="Auerbach J.A."/>
            <person name="Kautto E."/>
            <person name="Blachly J.S."/>
        </authorList>
    </citation>
    <scope>NUCLEOTIDE SEQUENCE [LARGE SCALE GENOMIC DNA]</scope>
    <source>
        <strain evidence="2">B95-8</strain>
        <tissue evidence="2">Cell line</tissue>
    </source>
</reference>
<dbReference type="Proteomes" id="UP001266305">
    <property type="component" value="Unassembled WGS sequence"/>
</dbReference>
<gene>
    <name evidence="2" type="ORF">P7K49_030847</name>
</gene>
<evidence type="ECO:0000313" key="2">
    <source>
        <dbReference type="EMBL" id="KAK2091563.1"/>
    </source>
</evidence>
<feature type="compositionally biased region" description="Basic residues" evidence="1">
    <location>
        <begin position="136"/>
        <end position="156"/>
    </location>
</feature>
<dbReference type="EMBL" id="JASSZA010000016">
    <property type="protein sequence ID" value="KAK2091563.1"/>
    <property type="molecule type" value="Genomic_DNA"/>
</dbReference>
<proteinExistence type="predicted"/>
<comment type="caution">
    <text evidence="2">The sequence shown here is derived from an EMBL/GenBank/DDBJ whole genome shotgun (WGS) entry which is preliminary data.</text>
</comment>
<feature type="compositionally biased region" description="Pro residues" evidence="1">
    <location>
        <begin position="157"/>
        <end position="171"/>
    </location>
</feature>
<keyword evidence="3" id="KW-1185">Reference proteome</keyword>
<feature type="compositionally biased region" description="Basic and acidic residues" evidence="1">
    <location>
        <begin position="19"/>
        <end position="52"/>
    </location>
</feature>
<evidence type="ECO:0000256" key="1">
    <source>
        <dbReference type="SAM" id="MobiDB-lite"/>
    </source>
</evidence>
<name>A0ABQ9U3C0_SAGOE</name>
<sequence>MPHPFCTVLSRVRRLTGRELRANVSAEGRDFRRDRYKAPRGRGTERRGETRSKGGPCRPPGHCKPRGTASSEAVASSRGARKLRGTTSPGRLRSRGPGNSPMRRPCGARSQLPAPGRGHVRPAGLARSAAPGRGATGRHARPQRAHTPGHAHRRPGPRPPRPAFPRAPPPPSRRRPPPSHWPHGA</sequence>
<protein>
    <submittedName>
        <fullName evidence="2">Uncharacterized protein</fullName>
    </submittedName>
</protein>
<evidence type="ECO:0000313" key="3">
    <source>
        <dbReference type="Proteomes" id="UP001266305"/>
    </source>
</evidence>
<feature type="region of interest" description="Disordered" evidence="1">
    <location>
        <begin position="19"/>
        <end position="185"/>
    </location>
</feature>
<organism evidence="2 3">
    <name type="scientific">Saguinus oedipus</name>
    <name type="common">Cotton-top tamarin</name>
    <name type="synonym">Oedipomidas oedipus</name>
    <dbReference type="NCBI Taxonomy" id="9490"/>
    <lineage>
        <taxon>Eukaryota</taxon>
        <taxon>Metazoa</taxon>
        <taxon>Chordata</taxon>
        <taxon>Craniata</taxon>
        <taxon>Vertebrata</taxon>
        <taxon>Euteleostomi</taxon>
        <taxon>Mammalia</taxon>
        <taxon>Eutheria</taxon>
        <taxon>Euarchontoglires</taxon>
        <taxon>Primates</taxon>
        <taxon>Haplorrhini</taxon>
        <taxon>Platyrrhini</taxon>
        <taxon>Cebidae</taxon>
        <taxon>Callitrichinae</taxon>
        <taxon>Saguinus</taxon>
    </lineage>
</organism>